<accession>A0ABR2EIN4</accession>
<feature type="compositionally biased region" description="Polar residues" evidence="4">
    <location>
        <begin position="72"/>
        <end position="81"/>
    </location>
</feature>
<evidence type="ECO:0000256" key="4">
    <source>
        <dbReference type="SAM" id="MobiDB-lite"/>
    </source>
</evidence>
<dbReference type="Proteomes" id="UP001472677">
    <property type="component" value="Unassembled WGS sequence"/>
</dbReference>
<comment type="caution">
    <text evidence="5">The sequence shown here is derived from an EMBL/GenBank/DDBJ whole genome shotgun (WGS) entry which is preliminary data.</text>
</comment>
<feature type="compositionally biased region" description="Polar residues" evidence="4">
    <location>
        <begin position="53"/>
        <end position="63"/>
    </location>
</feature>
<evidence type="ECO:0000313" key="5">
    <source>
        <dbReference type="EMBL" id="KAK8561855.1"/>
    </source>
</evidence>
<dbReference type="InterPro" id="IPR002885">
    <property type="entry name" value="PPR_rpt"/>
</dbReference>
<dbReference type="PANTHER" id="PTHR47447:SF17">
    <property type="entry name" value="OS12G0638900 PROTEIN"/>
    <property type="match status" value="1"/>
</dbReference>
<evidence type="ECO:0000256" key="3">
    <source>
        <dbReference type="PROSITE-ProRule" id="PRU00708"/>
    </source>
</evidence>
<sequence length="936" mass="104634">MKDFVVILGSSSIPNSPTPPNLRHHHHRHSHRSSPNKTNSSFHKLSPSEKQRQPISSSIPTVHSHQHPYPPLSSNVRWNPTSRRESPLKYYADLASKLAEDGRLEDFAMTVEMVVASGVNASRFASMLSVELVSKGVALSVREGKVKSVVEVFKKVEKLGVAPLKLVNGVCLDSLKREFQRILGSGEVEEAVDLLEALRGFQFTIKELVNPSHVVKICVDKRNPILAIRYACLLPHAQIMFCSIICDFGKNRDLASALTAYEASKNLSGPNMYLYRAIIDTCGLCGDYMKSREIYQEDLINQRVTPNIYVFNSLMNVNAHDLGYTLDVYKDMQNLGITADMASYNILLKACCLAHRVDLAQDIYNEVKHIESTGVLKLDVFTYCTIIKVFADARLWQMALKIKEDMVSAGVTPNTVTWSSLINACANAGLVAQAFQLFEEMILSGCEPNSQCCNILLHACVEASQYDRAFRLFHSWTGGQEGNIDSILSTKQVNSGTSVSTALDHITNSHHPSFVKKFSFKPTTATYNILMKACCTDYYRAKALMDEMKSLGLSPNHVSWTTLIDICGGSGNVEGAVQILKTMHVTGIKPDVVAYTTAIKVCVGRKMLKLAFSLFDEMKRYHVQPNLVTYNTLLRARSKYGSLHEVQQCLAVYQEMRKAGYKSNDFYLKELIEEWCEGVIKENYQKQEGLSSCKRTDLERPHSLLLEKIAVHLQMSTAETPAIDLRGLTKVEARIVVLAVLRMIKENYIQGHSVKDDMLIILGVSEKHEEAADVISGVKGAVLKLLHDELGFEVPLAEPQVKNDRWVDLQVPIDAKTVLLETAEKNSLSSESLSSTRRPVILQRLKVTRKSLNRWLQRRAAVIRSHCDPVLSFQPTFAPPHPAALPPIVKPIFGVHADGSPRYLLPSPIWLKRFTLVYMALRSAWHGATMTDLNPH</sequence>
<dbReference type="NCBIfam" id="TIGR00756">
    <property type="entry name" value="PPR"/>
    <property type="match status" value="4"/>
</dbReference>
<reference evidence="5 6" key="1">
    <citation type="journal article" date="2024" name="G3 (Bethesda)">
        <title>Genome assembly of Hibiscus sabdariffa L. provides insights into metabolisms of medicinal natural products.</title>
        <authorList>
            <person name="Kim T."/>
        </authorList>
    </citation>
    <scope>NUCLEOTIDE SEQUENCE [LARGE SCALE GENOMIC DNA]</scope>
    <source>
        <strain evidence="5">TK-2024</strain>
        <tissue evidence="5">Old leaves</tissue>
    </source>
</reference>
<dbReference type="PANTHER" id="PTHR47447">
    <property type="entry name" value="OS03G0856100 PROTEIN"/>
    <property type="match status" value="1"/>
</dbReference>
<keyword evidence="6" id="KW-1185">Reference proteome</keyword>
<dbReference type="Pfam" id="PF13812">
    <property type="entry name" value="PPR_3"/>
    <property type="match status" value="3"/>
</dbReference>
<dbReference type="EMBL" id="JBBPBM010000013">
    <property type="protein sequence ID" value="KAK8561855.1"/>
    <property type="molecule type" value="Genomic_DNA"/>
</dbReference>
<comment type="similarity">
    <text evidence="1">Belongs to the PPR family. P subfamily.</text>
</comment>
<keyword evidence="2" id="KW-0677">Repeat</keyword>
<feature type="repeat" description="PPR" evidence="3">
    <location>
        <begin position="591"/>
        <end position="625"/>
    </location>
</feature>
<evidence type="ECO:0000256" key="1">
    <source>
        <dbReference type="ARBA" id="ARBA00007626"/>
    </source>
</evidence>
<proteinExistence type="inferred from homology"/>
<feature type="repeat" description="PPR" evidence="3">
    <location>
        <begin position="626"/>
        <end position="663"/>
    </location>
</feature>
<protein>
    <recommendedName>
        <fullName evidence="7">Pentatricopeptide repeat-containing protein</fullName>
    </recommendedName>
</protein>
<dbReference type="Pfam" id="PF13041">
    <property type="entry name" value="PPR_2"/>
    <property type="match status" value="1"/>
</dbReference>
<name>A0ABR2EIN4_9ROSI</name>
<feature type="compositionally biased region" description="Basic residues" evidence="4">
    <location>
        <begin position="22"/>
        <end position="34"/>
    </location>
</feature>
<evidence type="ECO:0000256" key="2">
    <source>
        <dbReference type="ARBA" id="ARBA00022737"/>
    </source>
</evidence>
<feature type="repeat" description="PPR" evidence="3">
    <location>
        <begin position="414"/>
        <end position="448"/>
    </location>
</feature>
<evidence type="ECO:0008006" key="7">
    <source>
        <dbReference type="Google" id="ProtNLM"/>
    </source>
</evidence>
<gene>
    <name evidence="5" type="ORF">V6N12_048912</name>
</gene>
<evidence type="ECO:0000313" key="6">
    <source>
        <dbReference type="Proteomes" id="UP001472677"/>
    </source>
</evidence>
<dbReference type="Gene3D" id="1.25.40.10">
    <property type="entry name" value="Tetratricopeptide repeat domain"/>
    <property type="match status" value="3"/>
</dbReference>
<organism evidence="5 6">
    <name type="scientific">Hibiscus sabdariffa</name>
    <name type="common">roselle</name>
    <dbReference type="NCBI Taxonomy" id="183260"/>
    <lineage>
        <taxon>Eukaryota</taxon>
        <taxon>Viridiplantae</taxon>
        <taxon>Streptophyta</taxon>
        <taxon>Embryophyta</taxon>
        <taxon>Tracheophyta</taxon>
        <taxon>Spermatophyta</taxon>
        <taxon>Magnoliopsida</taxon>
        <taxon>eudicotyledons</taxon>
        <taxon>Gunneridae</taxon>
        <taxon>Pentapetalae</taxon>
        <taxon>rosids</taxon>
        <taxon>malvids</taxon>
        <taxon>Malvales</taxon>
        <taxon>Malvaceae</taxon>
        <taxon>Malvoideae</taxon>
        <taxon>Hibiscus</taxon>
    </lineage>
</organism>
<dbReference type="Pfam" id="PF01535">
    <property type="entry name" value="PPR"/>
    <property type="match status" value="1"/>
</dbReference>
<feature type="region of interest" description="Disordered" evidence="4">
    <location>
        <begin position="8"/>
        <end position="82"/>
    </location>
</feature>
<feature type="repeat" description="PPR" evidence="3">
    <location>
        <begin position="379"/>
        <end position="413"/>
    </location>
</feature>
<dbReference type="InterPro" id="IPR011990">
    <property type="entry name" value="TPR-like_helical_dom_sf"/>
</dbReference>
<dbReference type="PROSITE" id="PS51375">
    <property type="entry name" value="PPR"/>
    <property type="match status" value="5"/>
</dbReference>
<feature type="repeat" description="PPR" evidence="3">
    <location>
        <begin position="556"/>
        <end position="590"/>
    </location>
</feature>